<gene>
    <name evidence="1" type="ORF">FC699_23075</name>
</gene>
<organism evidence="1 2">
    <name type="scientific">Bacillus wiedmannii</name>
    <dbReference type="NCBI Taxonomy" id="1890302"/>
    <lineage>
        <taxon>Bacteria</taxon>
        <taxon>Bacillati</taxon>
        <taxon>Bacillota</taxon>
        <taxon>Bacilli</taxon>
        <taxon>Bacillales</taxon>
        <taxon>Bacillaceae</taxon>
        <taxon>Bacillus</taxon>
        <taxon>Bacillus cereus group</taxon>
    </lineage>
</organism>
<dbReference type="SUPFAM" id="SSF56752">
    <property type="entry name" value="D-aminoacid aminotransferase-like PLP-dependent enzymes"/>
    <property type="match status" value="1"/>
</dbReference>
<dbReference type="GO" id="GO:0047810">
    <property type="term" value="F:D-alanine-2-oxoglutarate aminotransferase activity"/>
    <property type="evidence" value="ECO:0007669"/>
    <property type="project" value="UniProtKB-EC"/>
</dbReference>
<feature type="non-terminal residue" evidence="1">
    <location>
        <position position="66"/>
    </location>
</feature>
<dbReference type="InterPro" id="IPR036038">
    <property type="entry name" value="Aminotransferase-like"/>
</dbReference>
<name>A0A4V5TTS4_9BACI</name>
<dbReference type="Proteomes" id="UP000305222">
    <property type="component" value="Unassembled WGS sequence"/>
</dbReference>
<protein>
    <submittedName>
        <fullName evidence="1">D-amino-acid transaminase</fullName>
        <ecNumber evidence="1">2.6.1.21</ecNumber>
    </submittedName>
</protein>
<comment type="caution">
    <text evidence="1">The sequence shown here is derived from an EMBL/GenBank/DDBJ whole genome shotgun (WGS) entry which is preliminary data.</text>
</comment>
<dbReference type="EC" id="2.6.1.21" evidence="1"/>
<reference evidence="1 2" key="1">
    <citation type="journal article" date="2019" name="Environ. Microbiol.">
        <title>An active ?-lactamase is a part of an orchestrated cell wall stress resistance network of Bacillus subtilis and related rhizosphere species.</title>
        <authorList>
            <person name="Bucher T."/>
            <person name="Keren-Paz A."/>
            <person name="Hausser J."/>
            <person name="Olender T."/>
            <person name="Cytryn E."/>
            <person name="Kolodkin-Gal I."/>
        </authorList>
    </citation>
    <scope>NUCLEOTIDE SEQUENCE [LARGE SCALE GENOMIC DNA]</scope>
    <source>
        <strain evidence="1 2">I5</strain>
    </source>
</reference>
<dbReference type="EMBL" id="SZON01001477">
    <property type="protein sequence ID" value="TKI90933.1"/>
    <property type="molecule type" value="Genomic_DNA"/>
</dbReference>
<accession>A0A4V5TTS4</accession>
<proteinExistence type="predicted"/>
<dbReference type="InterPro" id="IPR043131">
    <property type="entry name" value="BCAT-like_N"/>
</dbReference>
<evidence type="ECO:0000313" key="2">
    <source>
        <dbReference type="Proteomes" id="UP000305222"/>
    </source>
</evidence>
<dbReference type="Gene3D" id="3.30.470.10">
    <property type="match status" value="1"/>
</dbReference>
<evidence type="ECO:0000313" key="1">
    <source>
        <dbReference type="EMBL" id="TKI90933.1"/>
    </source>
</evidence>
<sequence>MKATHKDWILFNGRIVNTKEEQPMIPLEERGFQFGDGIYEVFRLYDGKPHLLDLHLERFFNSMEEI</sequence>
<dbReference type="AlphaFoldDB" id="A0A4V5TTS4"/>
<keyword evidence="1" id="KW-0032">Aminotransferase</keyword>
<keyword evidence="1" id="KW-0808">Transferase</keyword>